<name>A0A2T1C962_9CYAN</name>
<evidence type="ECO:0000256" key="1">
    <source>
        <dbReference type="SAM" id="Phobius"/>
    </source>
</evidence>
<keyword evidence="1" id="KW-0812">Transmembrane</keyword>
<dbReference type="EMBL" id="PVWJ01000009">
    <property type="protein sequence ID" value="PSB04687.1"/>
    <property type="molecule type" value="Genomic_DNA"/>
</dbReference>
<dbReference type="Proteomes" id="UP000238762">
    <property type="component" value="Unassembled WGS sequence"/>
</dbReference>
<feature type="transmembrane region" description="Helical" evidence="1">
    <location>
        <begin position="220"/>
        <end position="243"/>
    </location>
</feature>
<dbReference type="Pfam" id="PF11353">
    <property type="entry name" value="DUF3153"/>
    <property type="match status" value="1"/>
</dbReference>
<reference evidence="2 3" key="1">
    <citation type="submission" date="2018-02" db="EMBL/GenBank/DDBJ databases">
        <authorList>
            <person name="Cohen D.B."/>
            <person name="Kent A.D."/>
        </authorList>
    </citation>
    <scope>NUCLEOTIDE SEQUENCE [LARGE SCALE GENOMIC DNA]</scope>
    <source>
        <strain evidence="2 3">CCAP 1448/3</strain>
    </source>
</reference>
<gene>
    <name evidence="2" type="ORF">C7B64_03075</name>
</gene>
<dbReference type="AlphaFoldDB" id="A0A2T1C962"/>
<proteinExistence type="predicted"/>
<keyword evidence="3" id="KW-1185">Reference proteome</keyword>
<dbReference type="InterPro" id="IPR021499">
    <property type="entry name" value="DUF3153"/>
</dbReference>
<dbReference type="OrthoDB" id="458293at2"/>
<reference evidence="2 3" key="2">
    <citation type="submission" date="2018-03" db="EMBL/GenBank/DDBJ databases">
        <title>The ancient ancestry and fast evolution of plastids.</title>
        <authorList>
            <person name="Moore K.R."/>
            <person name="Magnabosco C."/>
            <person name="Momper L."/>
            <person name="Gold D.A."/>
            <person name="Bosak T."/>
            <person name="Fournier G.P."/>
        </authorList>
    </citation>
    <scope>NUCLEOTIDE SEQUENCE [LARGE SCALE GENOMIC DNA]</scope>
    <source>
        <strain evidence="2 3">CCAP 1448/3</strain>
    </source>
</reference>
<sequence length="254" mass="28395">MFQLLSHLARVFRVLVVVILTSTLLSGCLKYDLGINFKGVNHGEIVQHVRLEEQLTSFNDSQAKAWLNSLERRTKSLQGRTKRVSDREVTVTIPFNTTKELETKLNSFFNPVKTTNLQPVEGVNIPTFASQFKVYQSNFLLFIRNKLSYEVDLRSLGVLSSSGNIVLSPDSIADLSLIINSPSQPKPITRGSQSAVAETSPHQVVWHLKPGEINRVETGFWLPSPLGIGTLIIVVLVLGGFYLKYQRLPFSVTK</sequence>
<keyword evidence="1" id="KW-0472">Membrane</keyword>
<keyword evidence="1" id="KW-1133">Transmembrane helix</keyword>
<comment type="caution">
    <text evidence="2">The sequence shown here is derived from an EMBL/GenBank/DDBJ whole genome shotgun (WGS) entry which is preliminary data.</text>
</comment>
<evidence type="ECO:0000313" key="2">
    <source>
        <dbReference type="EMBL" id="PSB04687.1"/>
    </source>
</evidence>
<evidence type="ECO:0000313" key="3">
    <source>
        <dbReference type="Proteomes" id="UP000238762"/>
    </source>
</evidence>
<organism evidence="2 3">
    <name type="scientific">Merismopedia glauca CCAP 1448/3</name>
    <dbReference type="NCBI Taxonomy" id="1296344"/>
    <lineage>
        <taxon>Bacteria</taxon>
        <taxon>Bacillati</taxon>
        <taxon>Cyanobacteriota</taxon>
        <taxon>Cyanophyceae</taxon>
        <taxon>Synechococcales</taxon>
        <taxon>Merismopediaceae</taxon>
        <taxon>Merismopedia</taxon>
    </lineage>
</organism>
<protein>
    <submittedName>
        <fullName evidence="2">DUF3153 domain-containing protein</fullName>
    </submittedName>
</protein>
<accession>A0A2T1C962</accession>